<feature type="chain" id="PRO_5006435977" description="Transglycosylase SLT domain-containing protein" evidence="3">
    <location>
        <begin position="21"/>
        <end position="240"/>
    </location>
</feature>
<dbReference type="Proteomes" id="UP000051936">
    <property type="component" value="Unassembled WGS sequence"/>
</dbReference>
<dbReference type="STRING" id="989370.AOQ71_06610"/>
<dbReference type="InterPro" id="IPR023346">
    <property type="entry name" value="Lysozyme-like_dom_sf"/>
</dbReference>
<organism evidence="5 6">
    <name type="scientific">Bradyrhizobium manausense</name>
    <dbReference type="NCBI Taxonomy" id="989370"/>
    <lineage>
        <taxon>Bacteria</taxon>
        <taxon>Pseudomonadati</taxon>
        <taxon>Pseudomonadota</taxon>
        <taxon>Alphaproteobacteria</taxon>
        <taxon>Hyphomicrobiales</taxon>
        <taxon>Nitrobacteraceae</taxon>
        <taxon>Bradyrhizobium</taxon>
    </lineage>
</organism>
<comment type="similarity">
    <text evidence="1">Belongs to the transglycosylase Slt family.</text>
</comment>
<dbReference type="CDD" id="cd00254">
    <property type="entry name" value="LT-like"/>
    <property type="match status" value="1"/>
</dbReference>
<protein>
    <recommendedName>
        <fullName evidence="4">Transglycosylase SLT domain-containing protein</fullName>
    </recommendedName>
</protein>
<dbReference type="PANTHER" id="PTHR37423">
    <property type="entry name" value="SOLUBLE LYTIC MUREIN TRANSGLYCOSYLASE-RELATED"/>
    <property type="match status" value="1"/>
</dbReference>
<dbReference type="EMBL" id="LJYG01000029">
    <property type="protein sequence ID" value="KRQ16231.1"/>
    <property type="molecule type" value="Genomic_DNA"/>
</dbReference>
<evidence type="ECO:0000256" key="3">
    <source>
        <dbReference type="SAM" id="SignalP"/>
    </source>
</evidence>
<evidence type="ECO:0000256" key="1">
    <source>
        <dbReference type="ARBA" id="ARBA00007734"/>
    </source>
</evidence>
<accession>A0A0R3E1Z4</accession>
<dbReference type="Pfam" id="PF01464">
    <property type="entry name" value="SLT"/>
    <property type="match status" value="1"/>
</dbReference>
<evidence type="ECO:0000313" key="6">
    <source>
        <dbReference type="Proteomes" id="UP000051936"/>
    </source>
</evidence>
<evidence type="ECO:0000256" key="2">
    <source>
        <dbReference type="ARBA" id="ARBA00009387"/>
    </source>
</evidence>
<dbReference type="InterPro" id="IPR008258">
    <property type="entry name" value="Transglycosylase_SLT_dom_1"/>
</dbReference>
<dbReference type="OrthoDB" id="9801695at2"/>
<evidence type="ECO:0000313" key="5">
    <source>
        <dbReference type="EMBL" id="KRQ16231.1"/>
    </source>
</evidence>
<evidence type="ECO:0000259" key="4">
    <source>
        <dbReference type="Pfam" id="PF01464"/>
    </source>
</evidence>
<feature type="signal peptide" evidence="3">
    <location>
        <begin position="1"/>
        <end position="20"/>
    </location>
</feature>
<feature type="domain" description="Transglycosylase SLT" evidence="4">
    <location>
        <begin position="45"/>
        <end position="143"/>
    </location>
</feature>
<dbReference type="AlphaFoldDB" id="A0A0R3E1Z4"/>
<dbReference type="PANTHER" id="PTHR37423:SF2">
    <property type="entry name" value="MEMBRANE-BOUND LYTIC MUREIN TRANSGLYCOSYLASE C"/>
    <property type="match status" value="1"/>
</dbReference>
<comment type="similarity">
    <text evidence="2">Belongs to the virb1 family.</text>
</comment>
<dbReference type="SUPFAM" id="SSF53955">
    <property type="entry name" value="Lysozyme-like"/>
    <property type="match status" value="1"/>
</dbReference>
<comment type="caution">
    <text evidence="5">The sequence shown here is derived from an EMBL/GenBank/DDBJ whole genome shotgun (WGS) entry which is preliminary data.</text>
</comment>
<dbReference type="RefSeq" id="WP_057743370.1">
    <property type="nucleotide sequence ID" value="NZ_LJYG01000029.1"/>
</dbReference>
<keyword evidence="3" id="KW-0732">Signal</keyword>
<proteinExistence type="inferred from homology"/>
<dbReference type="Gene3D" id="1.10.530.10">
    <property type="match status" value="1"/>
</dbReference>
<reference evidence="5 6" key="1">
    <citation type="submission" date="2015-09" db="EMBL/GenBank/DDBJ databases">
        <title>Draft Genome Sequence of Bradyrhizobium manausense Strain BR 3351T, a Novel Symbiotic Nitrogen-Fixing Alphaproteobacterium Isolated from Brazilian Amazon Rain Forest.</title>
        <authorList>
            <person name="De Araujo J.L."/>
            <person name="Zilli J.E."/>
        </authorList>
    </citation>
    <scope>NUCLEOTIDE SEQUENCE [LARGE SCALE GENOMIC DNA]</scope>
    <source>
        <strain evidence="5 6">BR3351</strain>
    </source>
</reference>
<keyword evidence="6" id="KW-1185">Reference proteome</keyword>
<name>A0A0R3E1Z4_9BRAD</name>
<sequence>MAVRLVGTALVLQLSSGALAETPIPALGVHSLSSPHTDLYTAFLIEASRRFALPEHWVRAVLQVESNGNAGAVSSRGALGLMQIMPQTWVELSTRYDLGANPFDPHDNILAGAAYLREMLDRFGPEGFLAAYNVGPKRYETYLSTGRPLPLETTIYVARLVRLIGIKQHEYAALAIRQTVPKQQGALFFDRSDGAWVNARSTSALGFMNSPKGFPNMNGLALVPGVSQLFVQQSTEAELR</sequence>
<gene>
    <name evidence="5" type="ORF">AOQ71_06610</name>
</gene>